<feature type="compositionally biased region" description="Low complexity" evidence="1">
    <location>
        <begin position="214"/>
        <end position="227"/>
    </location>
</feature>
<feature type="compositionally biased region" description="Low complexity" evidence="1">
    <location>
        <begin position="294"/>
        <end position="303"/>
    </location>
</feature>
<dbReference type="EMBL" id="JAESVG020000001">
    <property type="protein sequence ID" value="KAG8632132.1"/>
    <property type="molecule type" value="Genomic_DNA"/>
</dbReference>
<accession>A0A8K0PL26</accession>
<dbReference type="AlphaFoldDB" id="A0A8K0PL26"/>
<keyword evidence="3" id="KW-1185">Reference proteome</keyword>
<evidence type="ECO:0000313" key="2">
    <source>
        <dbReference type="EMBL" id="KAG8632132.1"/>
    </source>
</evidence>
<sequence>MPPQPGEELLLTVFADVHYYVNAPGSRPQHDRFSRGSYVYLFHNPIQRRGRLEIANHAGTPEQDAFSGHLDTIILAFSQKQPNLVTVTVDGIPAKPASPQANDQSLWTLPIHDMRREQKYLYKLHTLDLYFWTAEDAGKFVDASRRVLTEQQLRLDIPAPRQTSVSHSAHSEHQDAHHPVIQQLEQAAITDPYRPRADTTSTAQSVIPGRESRSSNQNSSTSATPATAPAPAPYNPAAPSKPEPIAHREKTPPPPEAVGGTGLAAAAVMDHPNMQYAQQTQQAGYQQQAFTPQQSYFPSQSQGGASGSFPPPPPGSPPTSLSHPQTPSAFPGPPQPQRQSSVPTTQYATIPQQPYGSPMQSPQYNQYTPVHTPGYSSQQTPTGFPPPPPGGLPSAGMPPTNFSNYTYSSGPQTGRPQQQDLAVHQQFYRPTEAEVAPGGHIGSHASLTAALGQQGSQAQGQQQANATGVNKPGRFDDRIGRVEKGVNKWLKKLDQKI</sequence>
<feature type="region of interest" description="Disordered" evidence="1">
    <location>
        <begin position="294"/>
        <end position="479"/>
    </location>
</feature>
<feature type="compositionally biased region" description="Polar residues" evidence="1">
    <location>
        <begin position="337"/>
        <end position="380"/>
    </location>
</feature>
<feature type="compositionally biased region" description="Polar residues" evidence="1">
    <location>
        <begin position="400"/>
        <end position="420"/>
    </location>
</feature>
<evidence type="ECO:0008006" key="4">
    <source>
        <dbReference type="Google" id="ProtNLM"/>
    </source>
</evidence>
<feature type="compositionally biased region" description="Pro residues" evidence="1">
    <location>
        <begin position="228"/>
        <end position="242"/>
    </location>
</feature>
<comment type="caution">
    <text evidence="2">The sequence shown here is derived from an EMBL/GenBank/DDBJ whole genome shotgun (WGS) entry which is preliminary data.</text>
</comment>
<organism evidence="2 3">
    <name type="scientific">Elsinoe batatas</name>
    <dbReference type="NCBI Taxonomy" id="2601811"/>
    <lineage>
        <taxon>Eukaryota</taxon>
        <taxon>Fungi</taxon>
        <taxon>Dikarya</taxon>
        <taxon>Ascomycota</taxon>
        <taxon>Pezizomycotina</taxon>
        <taxon>Dothideomycetes</taxon>
        <taxon>Dothideomycetidae</taxon>
        <taxon>Myriangiales</taxon>
        <taxon>Elsinoaceae</taxon>
        <taxon>Elsinoe</taxon>
    </lineage>
</organism>
<evidence type="ECO:0000256" key="1">
    <source>
        <dbReference type="SAM" id="MobiDB-lite"/>
    </source>
</evidence>
<proteinExistence type="predicted"/>
<evidence type="ECO:0000313" key="3">
    <source>
        <dbReference type="Proteomes" id="UP000809789"/>
    </source>
</evidence>
<feature type="region of interest" description="Disordered" evidence="1">
    <location>
        <begin position="193"/>
        <end position="260"/>
    </location>
</feature>
<protein>
    <recommendedName>
        <fullName evidence="4">RNA recognition motif-containing protein</fullName>
    </recommendedName>
</protein>
<name>A0A8K0PL26_9PEZI</name>
<dbReference type="OrthoDB" id="5408296at2759"/>
<dbReference type="Proteomes" id="UP000809789">
    <property type="component" value="Unassembled WGS sequence"/>
</dbReference>
<gene>
    <name evidence="2" type="ORF">KVT40_001272</name>
</gene>
<feature type="compositionally biased region" description="Low complexity" evidence="1">
    <location>
        <begin position="449"/>
        <end position="468"/>
    </location>
</feature>
<reference evidence="2" key="1">
    <citation type="submission" date="2021-07" db="EMBL/GenBank/DDBJ databases">
        <title>Elsinoe batatas strain:CRI-CJ2 Genome sequencing and assembly.</title>
        <authorList>
            <person name="Huang L."/>
        </authorList>
    </citation>
    <scope>NUCLEOTIDE SEQUENCE</scope>
    <source>
        <strain evidence="2">CRI-CJ2</strain>
    </source>
</reference>